<evidence type="ECO:0000313" key="1">
    <source>
        <dbReference type="EMBL" id="KAL3391285.1"/>
    </source>
</evidence>
<dbReference type="EMBL" id="JBJJXI010000111">
    <property type="protein sequence ID" value="KAL3391285.1"/>
    <property type="molecule type" value="Genomic_DNA"/>
</dbReference>
<dbReference type="AlphaFoldDB" id="A0ABD2WDX3"/>
<proteinExistence type="predicted"/>
<gene>
    <name evidence="1" type="ORF">TKK_014018</name>
</gene>
<organism evidence="1 2">
    <name type="scientific">Trichogramma kaykai</name>
    <dbReference type="NCBI Taxonomy" id="54128"/>
    <lineage>
        <taxon>Eukaryota</taxon>
        <taxon>Metazoa</taxon>
        <taxon>Ecdysozoa</taxon>
        <taxon>Arthropoda</taxon>
        <taxon>Hexapoda</taxon>
        <taxon>Insecta</taxon>
        <taxon>Pterygota</taxon>
        <taxon>Neoptera</taxon>
        <taxon>Endopterygota</taxon>
        <taxon>Hymenoptera</taxon>
        <taxon>Apocrita</taxon>
        <taxon>Proctotrupomorpha</taxon>
        <taxon>Chalcidoidea</taxon>
        <taxon>Trichogrammatidae</taxon>
        <taxon>Trichogramma</taxon>
    </lineage>
</organism>
<comment type="caution">
    <text evidence="1">The sequence shown here is derived from an EMBL/GenBank/DDBJ whole genome shotgun (WGS) entry which is preliminary data.</text>
</comment>
<accession>A0ABD2WDX3</accession>
<name>A0ABD2WDX3_9HYME</name>
<protein>
    <submittedName>
        <fullName evidence="1">Uncharacterized protein</fullName>
    </submittedName>
</protein>
<reference evidence="1 2" key="1">
    <citation type="journal article" date="2024" name="bioRxiv">
        <title>A reference genome for Trichogramma kaykai: A tiny desert-dwelling parasitoid wasp with competing sex-ratio distorters.</title>
        <authorList>
            <person name="Culotta J."/>
            <person name="Lindsey A.R."/>
        </authorList>
    </citation>
    <scope>NUCLEOTIDE SEQUENCE [LARGE SCALE GENOMIC DNA]</scope>
    <source>
        <strain evidence="1 2">KSX58</strain>
    </source>
</reference>
<sequence>MCAGYLKFLCLPPEFASKLDNIYLTLLFESRERKEFGNMAVFRPLLRELMELEDKPLMMTTTGYLIFVRCFVFHGDNLGIHETLGFVESFVANFPCRMCKIVKEDLKIASEENPLLMRTVENYEADCAIDCVSETGINSKCIFNELNNYHCITNASSDVMHDIDEGVSRYIMSFLILEFCKKNTSI</sequence>
<evidence type="ECO:0000313" key="2">
    <source>
        <dbReference type="Proteomes" id="UP001627154"/>
    </source>
</evidence>
<keyword evidence="2" id="KW-1185">Reference proteome</keyword>
<dbReference type="Proteomes" id="UP001627154">
    <property type="component" value="Unassembled WGS sequence"/>
</dbReference>